<dbReference type="HOGENOM" id="CLU_176324_0_0_6"/>
<dbReference type="eggNOG" id="COG4568">
    <property type="taxonomic scope" value="Bacteria"/>
</dbReference>
<accession>B8CM06</accession>
<reference evidence="1 2" key="1">
    <citation type="journal article" date="2008" name="PLoS ONE">
        <title>Environmental adaptation: genomic analysis of the piezotolerant and psychrotolerant deep-sea iron reducing bacterium Shewanella piezotolerans WP3.</title>
        <authorList>
            <person name="Wang F."/>
            <person name="Wang J."/>
            <person name="Jian H."/>
            <person name="Zhang B."/>
            <person name="Li S."/>
            <person name="Wang F."/>
            <person name="Zeng X."/>
            <person name="Gao L."/>
            <person name="Bartlett D.H."/>
            <person name="Yu J."/>
            <person name="Hu S."/>
            <person name="Xiao X."/>
        </authorList>
    </citation>
    <scope>NUCLEOTIDE SEQUENCE [LARGE SCALE GENOMIC DNA]</scope>
    <source>
        <strain evidence="2">WP3 / JCM 13877</strain>
    </source>
</reference>
<dbReference type="Proteomes" id="UP000000753">
    <property type="component" value="Chromosome"/>
</dbReference>
<organism evidence="1 2">
    <name type="scientific">Shewanella piezotolerans (strain WP3 / JCM 13877)</name>
    <dbReference type="NCBI Taxonomy" id="225849"/>
    <lineage>
        <taxon>Bacteria</taxon>
        <taxon>Pseudomonadati</taxon>
        <taxon>Pseudomonadota</taxon>
        <taxon>Gammaproteobacteria</taxon>
        <taxon>Alteromonadales</taxon>
        <taxon>Shewanellaceae</taxon>
        <taxon>Shewanella</taxon>
    </lineage>
</organism>
<dbReference type="InterPro" id="IPR023534">
    <property type="entry name" value="Rof/RNase_P-like"/>
</dbReference>
<dbReference type="Gene3D" id="2.30.30.400">
    <property type="entry name" value="Rof-like"/>
    <property type="match status" value="1"/>
</dbReference>
<dbReference type="InterPro" id="IPR038626">
    <property type="entry name" value="Rof-like_sf"/>
</dbReference>
<dbReference type="AlphaFoldDB" id="B8CM06"/>
<keyword evidence="2" id="KW-1185">Reference proteome</keyword>
<evidence type="ECO:0000313" key="2">
    <source>
        <dbReference type="Proteomes" id="UP000000753"/>
    </source>
</evidence>
<gene>
    <name evidence="1" type="ordered locus">swp_2179</name>
</gene>
<dbReference type="EMBL" id="CP000472">
    <property type="protein sequence ID" value="ACJ28930.1"/>
    <property type="molecule type" value="Genomic_DNA"/>
</dbReference>
<dbReference type="InterPro" id="IPR009778">
    <property type="entry name" value="ROF"/>
</dbReference>
<dbReference type="SUPFAM" id="SSF101744">
    <property type="entry name" value="Rof/RNase P subunit-like"/>
    <property type="match status" value="1"/>
</dbReference>
<sequence>MQQYQAINCHCHDYLELACMRGYCLLLELKQRTNLTATAITLETHSDKTEWLIVDYNGTREAIRLDQILAITPTDTSASFQRINIAL</sequence>
<dbReference type="Pfam" id="PF07073">
    <property type="entry name" value="ROF"/>
    <property type="match status" value="1"/>
</dbReference>
<dbReference type="KEGG" id="swp:swp_2179"/>
<dbReference type="RefSeq" id="WP_020912292.1">
    <property type="nucleotide sequence ID" value="NC_011566.1"/>
</dbReference>
<protein>
    <submittedName>
        <fullName evidence="1">Modulator of Rho-dependent transcription termination</fullName>
    </submittedName>
</protein>
<name>B8CM06_SHEPW</name>
<proteinExistence type="predicted"/>
<evidence type="ECO:0000313" key="1">
    <source>
        <dbReference type="EMBL" id="ACJ28930.1"/>
    </source>
</evidence>
<dbReference type="OrthoDB" id="5344363at2"/>